<keyword evidence="2" id="KW-1185">Reference proteome</keyword>
<protein>
    <submittedName>
        <fullName evidence="1">Uncharacterized protein</fullName>
    </submittedName>
</protein>
<name>A0ABU8VA83_9BURK</name>
<dbReference type="EMBL" id="JBBKZU010000002">
    <property type="protein sequence ID" value="MEJ8810563.1"/>
    <property type="molecule type" value="Genomic_DNA"/>
</dbReference>
<organism evidence="1 2">
    <name type="scientific">Variovorax ureilyticus</name>
    <dbReference type="NCBI Taxonomy" id="1836198"/>
    <lineage>
        <taxon>Bacteria</taxon>
        <taxon>Pseudomonadati</taxon>
        <taxon>Pseudomonadota</taxon>
        <taxon>Betaproteobacteria</taxon>
        <taxon>Burkholderiales</taxon>
        <taxon>Comamonadaceae</taxon>
        <taxon>Variovorax</taxon>
    </lineage>
</organism>
<reference evidence="1 2" key="1">
    <citation type="submission" date="2024-03" db="EMBL/GenBank/DDBJ databases">
        <title>Novel species of the genus Variovorax.</title>
        <authorList>
            <person name="Liu Q."/>
            <person name="Xin Y.-H."/>
        </authorList>
    </citation>
    <scope>NUCLEOTIDE SEQUENCE [LARGE SCALE GENOMIC DNA]</scope>
    <source>
        <strain evidence="1 2">KACC 18899</strain>
    </source>
</reference>
<dbReference type="RefSeq" id="WP_340355881.1">
    <property type="nucleotide sequence ID" value="NZ_JBBKZU010000002.1"/>
</dbReference>
<comment type="caution">
    <text evidence="1">The sequence shown here is derived from an EMBL/GenBank/DDBJ whole genome shotgun (WGS) entry which is preliminary data.</text>
</comment>
<dbReference type="Proteomes" id="UP001365846">
    <property type="component" value="Unassembled WGS sequence"/>
</dbReference>
<gene>
    <name evidence="1" type="ORF">WKW77_05740</name>
</gene>
<sequence length="84" mass="9229">MLYTYVNEDEDKDPVGPRDALELFKQAAVEVGLIRAGDPLDQNVVDFAKLVVEMCASIGDNYMQPESADGITVGDRIRGDLQAR</sequence>
<evidence type="ECO:0000313" key="1">
    <source>
        <dbReference type="EMBL" id="MEJ8810563.1"/>
    </source>
</evidence>
<evidence type="ECO:0000313" key="2">
    <source>
        <dbReference type="Proteomes" id="UP001365846"/>
    </source>
</evidence>
<accession>A0ABU8VA83</accession>
<proteinExistence type="predicted"/>